<dbReference type="Proteomes" id="UP000285961">
    <property type="component" value="Unassembled WGS sequence"/>
</dbReference>
<gene>
    <name evidence="2" type="ORF">C4532_16250</name>
</gene>
<evidence type="ECO:0000313" key="3">
    <source>
        <dbReference type="Proteomes" id="UP000285961"/>
    </source>
</evidence>
<organism evidence="2 3">
    <name type="scientific">Candidatus Abyssobacteria bacterium SURF_17</name>
    <dbReference type="NCBI Taxonomy" id="2093361"/>
    <lineage>
        <taxon>Bacteria</taxon>
        <taxon>Pseudomonadati</taxon>
        <taxon>Candidatus Hydrogenedentota</taxon>
        <taxon>Candidatus Abyssobacteria</taxon>
    </lineage>
</organism>
<dbReference type="AlphaFoldDB" id="A0A419ES75"/>
<proteinExistence type="predicted"/>
<name>A0A419ES75_9BACT</name>
<feature type="transmembrane region" description="Helical" evidence="1">
    <location>
        <begin position="21"/>
        <end position="43"/>
    </location>
</feature>
<sequence>MQENRRSQRIAATRLVQTAPVAFFVLCCVYAANLHVNAAVIPYDDSYITFRYVSNLFAGNGPVYNPGERVFGSSTPIYIVWLSFLKALMPNVEIPALAVKFNIILFLATAFGFLFLFRKTLESVTAGALAAGLFLLRSDMVTVSLGGNETFLFCAFVLFSFFCLMSERYILAGALAGLSIMTRPEGVFCALLVGFVWMLHDRKRPIPFLASVILPGAVWTAFATVYYGTPIYHSLIAKSRPLYPLPPGYALEYILERMTFWTAGPLGKMYELGVVVLAAAVGLILRKPPDRKTWFVIPLFLLLILVFYGVSNPFVFAWYFPVIFIGWYLFLMTGLACLAAEAVDSIFGRHKLCGPNSFTRTLSLAVPLLLLAASSYSTWREHDFKTPPLSFAGPRNEFRTQTYRDAAYFINEVGNPSDTIAAPEVGALGFYSRNHIFDACGLVTPEAIPFLPPPYGKWVGPNRASISADFAKAVNADWIVTMEIFAVESLIDDPWFRENYVLVKVFPLKFKTFDSKGVLVYRHK</sequence>
<keyword evidence="1" id="KW-0812">Transmembrane</keyword>
<evidence type="ECO:0008006" key="4">
    <source>
        <dbReference type="Google" id="ProtNLM"/>
    </source>
</evidence>
<evidence type="ECO:0000313" key="2">
    <source>
        <dbReference type="EMBL" id="RJP66363.1"/>
    </source>
</evidence>
<evidence type="ECO:0000256" key="1">
    <source>
        <dbReference type="SAM" id="Phobius"/>
    </source>
</evidence>
<feature type="transmembrane region" description="Helical" evidence="1">
    <location>
        <begin position="150"/>
        <end position="170"/>
    </location>
</feature>
<reference evidence="2 3" key="1">
    <citation type="journal article" date="2017" name="ISME J.">
        <title>Energy and carbon metabolisms in a deep terrestrial subsurface fluid microbial community.</title>
        <authorList>
            <person name="Momper L."/>
            <person name="Jungbluth S.P."/>
            <person name="Lee M.D."/>
            <person name="Amend J.P."/>
        </authorList>
    </citation>
    <scope>NUCLEOTIDE SEQUENCE [LARGE SCALE GENOMIC DNA]</scope>
    <source>
        <strain evidence="2">SURF_17</strain>
    </source>
</reference>
<feature type="transmembrane region" description="Helical" evidence="1">
    <location>
        <begin position="176"/>
        <end position="199"/>
    </location>
</feature>
<feature type="transmembrane region" description="Helical" evidence="1">
    <location>
        <begin position="293"/>
        <end position="310"/>
    </location>
</feature>
<feature type="transmembrane region" description="Helical" evidence="1">
    <location>
        <begin position="316"/>
        <end position="340"/>
    </location>
</feature>
<keyword evidence="1" id="KW-1133">Transmembrane helix</keyword>
<dbReference type="EMBL" id="QZKI01000117">
    <property type="protein sequence ID" value="RJP66363.1"/>
    <property type="molecule type" value="Genomic_DNA"/>
</dbReference>
<feature type="transmembrane region" description="Helical" evidence="1">
    <location>
        <begin position="269"/>
        <end position="286"/>
    </location>
</feature>
<feature type="transmembrane region" description="Helical" evidence="1">
    <location>
        <begin position="101"/>
        <end position="118"/>
    </location>
</feature>
<comment type="caution">
    <text evidence="2">The sequence shown here is derived from an EMBL/GenBank/DDBJ whole genome shotgun (WGS) entry which is preliminary data.</text>
</comment>
<protein>
    <recommendedName>
        <fullName evidence="4">Glycosyltransferase RgtA/B/C/D-like domain-containing protein</fullName>
    </recommendedName>
</protein>
<feature type="transmembrane region" description="Helical" evidence="1">
    <location>
        <begin position="206"/>
        <end position="227"/>
    </location>
</feature>
<keyword evidence="1" id="KW-0472">Membrane</keyword>
<accession>A0A419ES75</accession>